<comment type="similarity">
    <text evidence="1 6">Belongs to the glycosyl hydrolase 3 family.</text>
</comment>
<dbReference type="InterPro" id="IPR019800">
    <property type="entry name" value="Glyco_hydro_3_AS"/>
</dbReference>
<dbReference type="Proteomes" id="UP000578449">
    <property type="component" value="Unassembled WGS sequence"/>
</dbReference>
<dbReference type="RefSeq" id="WP_221337049.1">
    <property type="nucleotide sequence ID" value="NZ_BAABIX010000021.1"/>
</dbReference>
<dbReference type="Pfam" id="PF14310">
    <property type="entry name" value="Fn3-like"/>
    <property type="match status" value="1"/>
</dbReference>
<feature type="compositionally biased region" description="Pro residues" evidence="7">
    <location>
        <begin position="723"/>
        <end position="735"/>
    </location>
</feature>
<feature type="compositionally biased region" description="Low complexity" evidence="7">
    <location>
        <begin position="711"/>
        <end position="722"/>
    </location>
</feature>
<keyword evidence="10" id="KW-1185">Reference proteome</keyword>
<dbReference type="InterPro" id="IPR002772">
    <property type="entry name" value="Glyco_hydro_3_C"/>
</dbReference>
<organism evidence="9 10">
    <name type="scientific">Thermocatellispora tengchongensis</name>
    <dbReference type="NCBI Taxonomy" id="1073253"/>
    <lineage>
        <taxon>Bacteria</taxon>
        <taxon>Bacillati</taxon>
        <taxon>Actinomycetota</taxon>
        <taxon>Actinomycetes</taxon>
        <taxon>Streptosporangiales</taxon>
        <taxon>Streptosporangiaceae</taxon>
        <taxon>Thermocatellispora</taxon>
    </lineage>
</organism>
<keyword evidence="2 6" id="KW-0378">Hydrolase</keyword>
<dbReference type="Pfam" id="PF00933">
    <property type="entry name" value="Glyco_hydro_3"/>
    <property type="match status" value="1"/>
</dbReference>
<evidence type="ECO:0000256" key="4">
    <source>
        <dbReference type="ARBA" id="ARBA00058905"/>
    </source>
</evidence>
<dbReference type="SMART" id="SM01217">
    <property type="entry name" value="Fn3_like"/>
    <property type="match status" value="1"/>
</dbReference>
<proteinExistence type="inferred from homology"/>
<evidence type="ECO:0000256" key="3">
    <source>
        <dbReference type="ARBA" id="ARBA00023277"/>
    </source>
</evidence>
<dbReference type="Gene3D" id="3.40.50.1700">
    <property type="entry name" value="Glycoside hydrolase family 3 C-terminal domain"/>
    <property type="match status" value="1"/>
</dbReference>
<dbReference type="SUPFAM" id="SSF51445">
    <property type="entry name" value="(Trans)glycosidases"/>
    <property type="match status" value="1"/>
</dbReference>
<evidence type="ECO:0000256" key="7">
    <source>
        <dbReference type="SAM" id="MobiDB-lite"/>
    </source>
</evidence>
<dbReference type="InterPro" id="IPR036881">
    <property type="entry name" value="Glyco_hydro_3_C_sf"/>
</dbReference>
<dbReference type="InterPro" id="IPR050288">
    <property type="entry name" value="Cellulose_deg_GH3"/>
</dbReference>
<evidence type="ECO:0000313" key="9">
    <source>
        <dbReference type="EMBL" id="MBB5136942.1"/>
    </source>
</evidence>
<keyword evidence="3" id="KW-0119">Carbohydrate metabolism</keyword>
<evidence type="ECO:0000256" key="5">
    <source>
        <dbReference type="ARBA" id="ARBA00074219"/>
    </source>
</evidence>
<dbReference type="AlphaFoldDB" id="A0A840PCH3"/>
<dbReference type="Gene3D" id="2.60.40.10">
    <property type="entry name" value="Immunoglobulins"/>
    <property type="match status" value="1"/>
</dbReference>
<comment type="function">
    <text evidence="4">Catalyzes the hydrolysis of a non-reducing terminal alpha-L-arabinopyranosidic linkage in ginsenoside Rb2 (alpha-L-arabinopyranosyl-(1-&gt;6)-alpha-D-glucopyranosyl) to release alpha-D-glucopyranosyl (Rd). It is not able to hydrolyze alpha-L-arabinofuranosyl-(1-&gt;6)-alpha-D-glucopyranosyl (Rc).</text>
</comment>
<evidence type="ECO:0000256" key="6">
    <source>
        <dbReference type="RuleBase" id="RU361161"/>
    </source>
</evidence>
<feature type="region of interest" description="Disordered" evidence="7">
    <location>
        <begin position="705"/>
        <end position="777"/>
    </location>
</feature>
<dbReference type="InterPro" id="IPR026891">
    <property type="entry name" value="Fn3-like"/>
</dbReference>
<evidence type="ECO:0000313" key="10">
    <source>
        <dbReference type="Proteomes" id="UP000578449"/>
    </source>
</evidence>
<dbReference type="PRINTS" id="PR00133">
    <property type="entry name" value="GLHYDRLASE3"/>
</dbReference>
<feature type="compositionally biased region" description="Polar residues" evidence="7">
    <location>
        <begin position="751"/>
        <end position="763"/>
    </location>
</feature>
<keyword evidence="6 9" id="KW-0326">Glycosidase</keyword>
<dbReference type="GO" id="GO:0005975">
    <property type="term" value="P:carbohydrate metabolic process"/>
    <property type="evidence" value="ECO:0007669"/>
    <property type="project" value="InterPro"/>
</dbReference>
<protein>
    <recommendedName>
        <fullName evidence="5">Exo-alpha-(1-&gt;6)-L-arabinopyranosidase</fullName>
    </recommendedName>
</protein>
<dbReference type="SUPFAM" id="SSF52279">
    <property type="entry name" value="Beta-D-glucan exohydrolase, C-terminal domain"/>
    <property type="match status" value="1"/>
</dbReference>
<name>A0A840PCH3_9ACTN</name>
<dbReference type="InterPro" id="IPR001764">
    <property type="entry name" value="Glyco_hydro_3_N"/>
</dbReference>
<dbReference type="Pfam" id="PF01915">
    <property type="entry name" value="Glyco_hydro_3_C"/>
    <property type="match status" value="1"/>
</dbReference>
<evidence type="ECO:0000256" key="2">
    <source>
        <dbReference type="ARBA" id="ARBA00022801"/>
    </source>
</evidence>
<feature type="domain" description="Fibronectin type III-like" evidence="8">
    <location>
        <begin position="576"/>
        <end position="646"/>
    </location>
</feature>
<sequence length="777" mass="83134">MTSDRVTELTLAEQASLTSGGTAWTTKAVRDVVRALRLSDGPHGLRRPQDGSLLSAGVPATCFPPAVTSGSTWDPALVHRIGAAMAWEAAALGVDVVLGPGINIKRSPLCGRNFEYFSEDPHVSGVMGAALVDGIQSLGIGACVKHFAVNNQETDRMRVSADVDERTLRELYLPAFEHIVRQARPYTVMAAYNRVNGVYACENPWLLTQVLREEWGFDGLVMSDWGAVNDRVASLAAGLDLQMPPDGTDGRITAAVEEGSLERASVAAAAARGLRLQERVDRAERFDGWDVDAHHELAREAARAGAVLLKNEDGLLPIDPAARLKVAVIGEFARTPRYQGHGSSRVTPTRLDNAWDALRQAAGPELELTFSPGYTLTGEPGPAMTEEAVTHAARADIVLLFLGLPEESETEGRDRTDISLPRCQVDLLRSIAAVCRKVAVVLANGGVVSVSNWRDDAQAILESWLGGQAGGIALADLILGAHSPSGKLTESIPLQLQDVPSYLHFPGQDGHTVHGEGRYVGYRYYDTLDLPVAYPFGHGLSYTTFSYSDLEVEETGVNAWTVRVTVTNTGSRHGEEVVQLYVAFDEPHPTRPRHELRGFAKPALAPGASARAEFRLTGRDLAWYSTKRGGWRIDPGAFTVEVGASSRDIRLRAELHTPGDGVADELTGASSWASGSTIRSVGICSGNGSPSIPVPSSSMRSILWCCPPSPRSRSPSSPGPSSGSPPTPSPHSPPPRGRKPHERPRVPPAASTWSGSTSRTPSSAAWRPACARKASGE</sequence>
<dbReference type="PANTHER" id="PTHR42715">
    <property type="entry name" value="BETA-GLUCOSIDASE"/>
    <property type="match status" value="1"/>
</dbReference>
<dbReference type="GO" id="GO:0008422">
    <property type="term" value="F:beta-glucosidase activity"/>
    <property type="evidence" value="ECO:0007669"/>
    <property type="project" value="UniProtKB-ARBA"/>
</dbReference>
<accession>A0A840PCH3</accession>
<reference evidence="9 10" key="1">
    <citation type="submission" date="2020-08" db="EMBL/GenBank/DDBJ databases">
        <title>Genomic Encyclopedia of Type Strains, Phase IV (KMG-IV): sequencing the most valuable type-strain genomes for metagenomic binning, comparative biology and taxonomic classification.</title>
        <authorList>
            <person name="Goeker M."/>
        </authorList>
    </citation>
    <scope>NUCLEOTIDE SEQUENCE [LARGE SCALE GENOMIC DNA]</scope>
    <source>
        <strain evidence="9 10">DSM 45615</strain>
    </source>
</reference>
<evidence type="ECO:0000259" key="8">
    <source>
        <dbReference type="SMART" id="SM01217"/>
    </source>
</evidence>
<dbReference type="PANTHER" id="PTHR42715:SF10">
    <property type="entry name" value="BETA-GLUCOSIDASE"/>
    <property type="match status" value="1"/>
</dbReference>
<dbReference type="FunFam" id="2.60.40.10:FF:000495">
    <property type="entry name" value="Periplasmic beta-glucosidase"/>
    <property type="match status" value="1"/>
</dbReference>
<dbReference type="InterPro" id="IPR036962">
    <property type="entry name" value="Glyco_hydro_3_N_sf"/>
</dbReference>
<dbReference type="Gene3D" id="3.20.20.300">
    <property type="entry name" value="Glycoside hydrolase, family 3, N-terminal domain"/>
    <property type="match status" value="1"/>
</dbReference>
<gene>
    <name evidence="9" type="ORF">HNP84_006694</name>
</gene>
<dbReference type="EMBL" id="JACHGN010000016">
    <property type="protein sequence ID" value="MBB5136942.1"/>
    <property type="molecule type" value="Genomic_DNA"/>
</dbReference>
<comment type="caution">
    <text evidence="9">The sequence shown here is derived from an EMBL/GenBank/DDBJ whole genome shotgun (WGS) entry which is preliminary data.</text>
</comment>
<dbReference type="InterPro" id="IPR017853">
    <property type="entry name" value="GH"/>
</dbReference>
<dbReference type="InterPro" id="IPR013783">
    <property type="entry name" value="Ig-like_fold"/>
</dbReference>
<evidence type="ECO:0000256" key="1">
    <source>
        <dbReference type="ARBA" id="ARBA00005336"/>
    </source>
</evidence>
<dbReference type="PROSITE" id="PS00775">
    <property type="entry name" value="GLYCOSYL_HYDROL_F3"/>
    <property type="match status" value="1"/>
</dbReference>